<dbReference type="PANTHER" id="PTHR40266">
    <property type="entry name" value="TOXIN HIGB-1"/>
    <property type="match status" value="1"/>
</dbReference>
<name>A0A2G0Q6D7_XENHO</name>
<proteinExistence type="predicted"/>
<dbReference type="Proteomes" id="UP000094600">
    <property type="component" value="Chromosome"/>
</dbReference>
<dbReference type="Gene3D" id="3.30.2310.20">
    <property type="entry name" value="RelE-like"/>
    <property type="match status" value="1"/>
</dbReference>
<evidence type="ECO:0000313" key="1">
    <source>
        <dbReference type="EMBL" id="AOM39462.1"/>
    </source>
</evidence>
<dbReference type="EMBL" id="CP016176">
    <property type="protein sequence ID" value="AOM39462.1"/>
    <property type="molecule type" value="Genomic_DNA"/>
</dbReference>
<evidence type="ECO:0000313" key="2">
    <source>
        <dbReference type="EMBL" id="PHM54772.1"/>
    </source>
</evidence>
<dbReference type="SUPFAM" id="SSF143011">
    <property type="entry name" value="RelE-like"/>
    <property type="match status" value="1"/>
</dbReference>
<reference evidence="1 3" key="1">
    <citation type="submission" date="2016-06" db="EMBL/GenBank/DDBJ databases">
        <title>Bacterial characters and pathogenicity of Xenorhabdus hominickii from an entomopathogenic nematode, Steinernema monticolum.</title>
        <authorList>
            <person name="Park Y."/>
            <person name="Kim Y."/>
        </authorList>
    </citation>
    <scope>NUCLEOTIDE SEQUENCE [LARGE SCALE GENOMIC DNA]</scope>
    <source>
        <strain evidence="1 3">ANU1</strain>
    </source>
</reference>
<dbReference type="AlphaFoldDB" id="A0A2G0Q6D7"/>
<evidence type="ECO:0000313" key="4">
    <source>
        <dbReference type="Proteomes" id="UP000225433"/>
    </source>
</evidence>
<dbReference type="InterPro" id="IPR035093">
    <property type="entry name" value="RelE/ParE_toxin_dom_sf"/>
</dbReference>
<reference evidence="2 4" key="2">
    <citation type="journal article" date="2017" name="Nat. Microbiol.">
        <title>Natural product diversity associated with the nematode symbionts Photorhabdus and Xenorhabdus.</title>
        <authorList>
            <person name="Tobias N.J."/>
            <person name="Wolff H."/>
            <person name="Djahanschiri B."/>
            <person name="Grundmann F."/>
            <person name="Kronenwerth M."/>
            <person name="Shi Y.M."/>
            <person name="Simonyi S."/>
            <person name="Grun P."/>
            <person name="Shapiro-Ilan D."/>
            <person name="Pidot S.J."/>
            <person name="Stinear T.P."/>
            <person name="Ebersberger I."/>
            <person name="Bode H.B."/>
        </authorList>
    </citation>
    <scope>NUCLEOTIDE SEQUENCE [LARGE SCALE GENOMIC DNA]</scope>
    <source>
        <strain evidence="2 4">DSM 17903</strain>
    </source>
</reference>
<accession>A0A2G0Q6D7</accession>
<dbReference type="InterPro" id="IPR007711">
    <property type="entry name" value="HigB-1"/>
</dbReference>
<dbReference type="PANTHER" id="PTHR40266:SF2">
    <property type="entry name" value="TOXIN HIGB-1"/>
    <property type="match status" value="1"/>
</dbReference>
<dbReference type="STRING" id="351679.A9255_01900"/>
<dbReference type="KEGG" id="xho:A9255_01900"/>
<organism evidence="2 4">
    <name type="scientific">Xenorhabdus hominickii</name>
    <dbReference type="NCBI Taxonomy" id="351679"/>
    <lineage>
        <taxon>Bacteria</taxon>
        <taxon>Pseudomonadati</taxon>
        <taxon>Pseudomonadota</taxon>
        <taxon>Gammaproteobacteria</taxon>
        <taxon>Enterobacterales</taxon>
        <taxon>Morganellaceae</taxon>
        <taxon>Xenorhabdus</taxon>
    </lineage>
</organism>
<dbReference type="Pfam" id="PF05015">
    <property type="entry name" value="HigB-like_toxin"/>
    <property type="match status" value="1"/>
</dbReference>
<protein>
    <submittedName>
        <fullName evidence="2">Toxin</fullName>
    </submittedName>
</protein>
<dbReference type="OrthoDB" id="9801102at2"/>
<evidence type="ECO:0000313" key="3">
    <source>
        <dbReference type="Proteomes" id="UP000094600"/>
    </source>
</evidence>
<dbReference type="Proteomes" id="UP000225433">
    <property type="component" value="Unassembled WGS sequence"/>
</dbReference>
<keyword evidence="3" id="KW-1185">Reference proteome</keyword>
<dbReference type="EMBL" id="NJAI01000004">
    <property type="protein sequence ID" value="PHM54772.1"/>
    <property type="molecule type" value="Genomic_DNA"/>
</dbReference>
<sequence length="95" mass="11386">MAVEFKERWLERFYEDDLSHKCIPAALSNTLYRKLQMLDAATEENDLRAPPGNDFERLKGNLQGWCSIRVNRKYRLIFQWMDKTAVDTYLDPHKY</sequence>
<dbReference type="RefSeq" id="WP_069315226.1">
    <property type="nucleotide sequence ID" value="NZ_CAWNQJ010000068.1"/>
</dbReference>
<gene>
    <name evidence="1" type="ORF">A9255_01900</name>
    <name evidence="2" type="ORF">Xhom_02728</name>
</gene>